<name>A0A6A6ILX4_9PLEO</name>
<sequence length="309" mass="34435">MEKTFALHNLTSYLRIYHVELASASVNERCFNCWRDFNTKYEDTNPDEIPCSPVRISPCGHVIGDECLKTLFLHGIQDCQLCRKPIKVKSHGAPVLLRLAAENSWYKSQSEKAARRAEERHQAARRRNEAAVPEYQQLCKHLFLGRLTIGNAFRLWCHQMLGCLPRLRVLGIVLALELASYTLAFLLPRPYRSFVSPFWGSGAEASCSLLVAILVFVLGWVVYSIAALVLVVWSWNPAQVQIPVGLENEIWNDTFGIVVGRLLTGVGGLSRAITTTIWNTVAFGAVTAALIALGMRRSKRRAVVEAGAA</sequence>
<keyword evidence="1" id="KW-0812">Transmembrane</keyword>
<evidence type="ECO:0000313" key="3">
    <source>
        <dbReference type="Proteomes" id="UP000800094"/>
    </source>
</evidence>
<feature type="transmembrane region" description="Helical" evidence="1">
    <location>
        <begin position="272"/>
        <end position="293"/>
    </location>
</feature>
<dbReference type="AlphaFoldDB" id="A0A6A6ILX4"/>
<dbReference type="Proteomes" id="UP000800094">
    <property type="component" value="Unassembled WGS sequence"/>
</dbReference>
<organism evidence="2 3">
    <name type="scientific">Trematosphaeria pertusa</name>
    <dbReference type="NCBI Taxonomy" id="390896"/>
    <lineage>
        <taxon>Eukaryota</taxon>
        <taxon>Fungi</taxon>
        <taxon>Dikarya</taxon>
        <taxon>Ascomycota</taxon>
        <taxon>Pezizomycotina</taxon>
        <taxon>Dothideomycetes</taxon>
        <taxon>Pleosporomycetidae</taxon>
        <taxon>Pleosporales</taxon>
        <taxon>Massarineae</taxon>
        <taxon>Trematosphaeriaceae</taxon>
        <taxon>Trematosphaeria</taxon>
    </lineage>
</organism>
<feature type="transmembrane region" description="Helical" evidence="1">
    <location>
        <begin position="167"/>
        <end position="188"/>
    </location>
</feature>
<accession>A0A6A6ILX4</accession>
<evidence type="ECO:0000313" key="2">
    <source>
        <dbReference type="EMBL" id="KAF2251441.1"/>
    </source>
</evidence>
<keyword evidence="3" id="KW-1185">Reference proteome</keyword>
<keyword evidence="1" id="KW-1133">Transmembrane helix</keyword>
<proteinExistence type="predicted"/>
<dbReference type="RefSeq" id="XP_033686445.1">
    <property type="nucleotide sequence ID" value="XM_033826729.1"/>
</dbReference>
<evidence type="ECO:0008006" key="4">
    <source>
        <dbReference type="Google" id="ProtNLM"/>
    </source>
</evidence>
<evidence type="ECO:0000256" key="1">
    <source>
        <dbReference type="SAM" id="Phobius"/>
    </source>
</evidence>
<dbReference type="Gene3D" id="3.30.40.10">
    <property type="entry name" value="Zinc/RING finger domain, C3HC4 (zinc finger)"/>
    <property type="match status" value="1"/>
</dbReference>
<gene>
    <name evidence="2" type="ORF">BU26DRAFT_503946</name>
</gene>
<reference evidence="2" key="1">
    <citation type="journal article" date="2020" name="Stud. Mycol.">
        <title>101 Dothideomycetes genomes: a test case for predicting lifestyles and emergence of pathogens.</title>
        <authorList>
            <person name="Haridas S."/>
            <person name="Albert R."/>
            <person name="Binder M."/>
            <person name="Bloem J."/>
            <person name="Labutti K."/>
            <person name="Salamov A."/>
            <person name="Andreopoulos B."/>
            <person name="Baker S."/>
            <person name="Barry K."/>
            <person name="Bills G."/>
            <person name="Bluhm B."/>
            <person name="Cannon C."/>
            <person name="Castanera R."/>
            <person name="Culley D."/>
            <person name="Daum C."/>
            <person name="Ezra D."/>
            <person name="Gonzalez J."/>
            <person name="Henrissat B."/>
            <person name="Kuo A."/>
            <person name="Liang C."/>
            <person name="Lipzen A."/>
            <person name="Lutzoni F."/>
            <person name="Magnuson J."/>
            <person name="Mondo S."/>
            <person name="Nolan M."/>
            <person name="Ohm R."/>
            <person name="Pangilinan J."/>
            <person name="Park H.-J."/>
            <person name="Ramirez L."/>
            <person name="Alfaro M."/>
            <person name="Sun H."/>
            <person name="Tritt A."/>
            <person name="Yoshinaga Y."/>
            <person name="Zwiers L.-H."/>
            <person name="Turgeon B."/>
            <person name="Goodwin S."/>
            <person name="Spatafora J."/>
            <person name="Crous P."/>
            <person name="Grigoriev I."/>
        </authorList>
    </citation>
    <scope>NUCLEOTIDE SEQUENCE</scope>
    <source>
        <strain evidence="2">CBS 122368</strain>
    </source>
</reference>
<keyword evidence="1" id="KW-0472">Membrane</keyword>
<feature type="transmembrane region" description="Helical" evidence="1">
    <location>
        <begin position="209"/>
        <end position="235"/>
    </location>
</feature>
<dbReference type="EMBL" id="ML987193">
    <property type="protein sequence ID" value="KAF2251441.1"/>
    <property type="molecule type" value="Genomic_DNA"/>
</dbReference>
<dbReference type="OrthoDB" id="5600418at2759"/>
<protein>
    <recommendedName>
        <fullName evidence="4">RING-type domain-containing protein</fullName>
    </recommendedName>
</protein>
<dbReference type="InterPro" id="IPR013083">
    <property type="entry name" value="Znf_RING/FYVE/PHD"/>
</dbReference>
<dbReference type="GeneID" id="54580059"/>
<dbReference type="SUPFAM" id="SSF57850">
    <property type="entry name" value="RING/U-box"/>
    <property type="match status" value="1"/>
</dbReference>